<reference evidence="3" key="1">
    <citation type="journal article" date="2019" name="Int. J. Syst. Evol. Microbiol.">
        <title>The Global Catalogue of Microorganisms (GCM) 10K type strain sequencing project: providing services to taxonomists for standard genome sequencing and annotation.</title>
        <authorList>
            <consortium name="The Broad Institute Genomics Platform"/>
            <consortium name="The Broad Institute Genome Sequencing Center for Infectious Disease"/>
            <person name="Wu L."/>
            <person name="Ma J."/>
        </authorList>
    </citation>
    <scope>NUCLEOTIDE SEQUENCE [LARGE SCALE GENOMIC DNA]</scope>
    <source>
        <strain evidence="3">NBRC 108730</strain>
    </source>
</reference>
<protein>
    <recommendedName>
        <fullName evidence="4">DUF4397 domain-containing protein</fullName>
    </recommendedName>
</protein>
<feature type="compositionally biased region" description="Polar residues" evidence="1">
    <location>
        <begin position="86"/>
        <end position="107"/>
    </location>
</feature>
<proteinExistence type="predicted"/>
<comment type="caution">
    <text evidence="2">The sequence shown here is derived from an EMBL/GenBank/DDBJ whole genome shotgun (WGS) entry which is preliminary data.</text>
</comment>
<feature type="compositionally biased region" description="Basic and acidic residues" evidence="1">
    <location>
        <begin position="210"/>
        <end position="227"/>
    </location>
</feature>
<name>A0ABQ6JAP8_9ACTN</name>
<feature type="compositionally biased region" description="Gly residues" evidence="1">
    <location>
        <begin position="119"/>
        <end position="131"/>
    </location>
</feature>
<evidence type="ECO:0008006" key="4">
    <source>
        <dbReference type="Google" id="ProtNLM"/>
    </source>
</evidence>
<feature type="region of interest" description="Disordered" evidence="1">
    <location>
        <begin position="78"/>
        <end position="233"/>
    </location>
</feature>
<dbReference type="EMBL" id="BSUZ01000001">
    <property type="protein sequence ID" value="GMA85245.1"/>
    <property type="molecule type" value="Genomic_DNA"/>
</dbReference>
<evidence type="ECO:0000256" key="1">
    <source>
        <dbReference type="SAM" id="MobiDB-lite"/>
    </source>
</evidence>
<organism evidence="2 3">
    <name type="scientific">Angustibacter aerolatus</name>
    <dbReference type="NCBI Taxonomy" id="1162965"/>
    <lineage>
        <taxon>Bacteria</taxon>
        <taxon>Bacillati</taxon>
        <taxon>Actinomycetota</taxon>
        <taxon>Actinomycetes</taxon>
        <taxon>Kineosporiales</taxon>
        <taxon>Kineosporiaceae</taxon>
    </lineage>
</organism>
<keyword evidence="3" id="KW-1185">Reference proteome</keyword>
<gene>
    <name evidence="2" type="ORF">GCM10025868_04950</name>
</gene>
<evidence type="ECO:0000313" key="3">
    <source>
        <dbReference type="Proteomes" id="UP001157017"/>
    </source>
</evidence>
<sequence>MQYASAGGTATAPVDLTGSVPAGAAYLVRLGAGAGGTTPLPSPDVTGASNLSGTSGRVDLLHDGALVDRVGYGTANLSEGAPAPAASNTTSVARSGSCSDTDANATDFTAGAPTPQGTAAGGHACGAGGGTTPSPGAGGDHRAGAGRRAPLAARGEGRHRSARRRDRAAQQRLLRLEHAARHRPVHQRGAVRLHQQRPDRARRGRRVAGRHGDRVPRGRCHQPDHHRASAGRP</sequence>
<evidence type="ECO:0000313" key="2">
    <source>
        <dbReference type="EMBL" id="GMA85245.1"/>
    </source>
</evidence>
<feature type="compositionally biased region" description="Basic residues" evidence="1">
    <location>
        <begin position="180"/>
        <end position="195"/>
    </location>
</feature>
<dbReference type="Proteomes" id="UP001157017">
    <property type="component" value="Unassembled WGS sequence"/>
</dbReference>
<accession>A0ABQ6JAP8</accession>
<feature type="compositionally biased region" description="Low complexity" evidence="1">
    <location>
        <begin position="109"/>
        <end position="118"/>
    </location>
</feature>